<proteinExistence type="predicted"/>
<organism evidence="1 2">
    <name type="scientific">Bradyrhizobium diazoefficiens</name>
    <dbReference type="NCBI Taxonomy" id="1355477"/>
    <lineage>
        <taxon>Bacteria</taxon>
        <taxon>Pseudomonadati</taxon>
        <taxon>Pseudomonadota</taxon>
        <taxon>Alphaproteobacteria</taxon>
        <taxon>Hyphomicrobiales</taxon>
        <taxon>Nitrobacteraceae</taxon>
        <taxon>Bradyrhizobium</taxon>
    </lineage>
</organism>
<geneLocation type="plasmid" evidence="2">
    <name>pNK6d DNA</name>
</geneLocation>
<reference evidence="1 2" key="1">
    <citation type="submission" date="2014-11" db="EMBL/GenBank/DDBJ databases">
        <title>Symbiosis island explosion on the genome of extra-slow-growing strains of soybean bradyrhizobia with massive insertion sequences.</title>
        <authorList>
            <person name="Iida T."/>
            <person name="Minamisawa K."/>
        </authorList>
    </citation>
    <scope>NUCLEOTIDE SEQUENCE [LARGE SCALE GENOMIC DNA]</scope>
    <source>
        <strain evidence="1 2">NK6</strain>
        <plasmid evidence="2">pNK6d DNA</plasmid>
    </source>
</reference>
<dbReference type="Proteomes" id="UP000063308">
    <property type="component" value="Plasmid pNK6d"/>
</dbReference>
<sequence length="150" mass="16927">MCEQKSLNPVDVRQSLDNQGFPFPDEPTPVFLVMGWNPNHRTCSWLTPFERHKCADECFSVDTIGFSSACFSGHRYRCRIHHMALNTFVGQDAMDPEPIKACLLDNDHGEPRIGLTVRPGAELVEQAEQPSDLAGWETLPRHLGIDGRHE</sequence>
<evidence type="ECO:0000313" key="1">
    <source>
        <dbReference type="EMBL" id="BAR63605.1"/>
    </source>
</evidence>
<dbReference type="EMBL" id="AP014688">
    <property type="protein sequence ID" value="BAR63605.1"/>
    <property type="molecule type" value="Genomic_DNA"/>
</dbReference>
<evidence type="ECO:0000313" key="2">
    <source>
        <dbReference type="Proteomes" id="UP000063308"/>
    </source>
</evidence>
<accession>A0A0E3VY12</accession>
<name>A0A0E3VY12_9BRAD</name>
<gene>
    <name evidence="1" type="ORF">NK6_d_46</name>
</gene>
<keyword evidence="1" id="KW-0614">Plasmid</keyword>
<dbReference type="AlphaFoldDB" id="A0A0E3VY12"/>
<protein>
    <submittedName>
        <fullName evidence="1">Uncharacterized protein</fullName>
    </submittedName>
</protein>